<dbReference type="Proteomes" id="UP001454036">
    <property type="component" value="Unassembled WGS sequence"/>
</dbReference>
<gene>
    <name evidence="1" type="ORF">LIER_05482</name>
</gene>
<proteinExistence type="predicted"/>
<accession>A0AAV3P0R5</accession>
<keyword evidence="2" id="KW-1185">Reference proteome</keyword>
<dbReference type="PANTHER" id="PTHR33384:SF1">
    <property type="entry name" value="EXPRESSED PROTEIN"/>
    <property type="match status" value="1"/>
</dbReference>
<reference evidence="1 2" key="1">
    <citation type="submission" date="2024-01" db="EMBL/GenBank/DDBJ databases">
        <title>The complete chloroplast genome sequence of Lithospermum erythrorhizon: insights into the phylogenetic relationship among Boraginaceae species and the maternal lineages of purple gromwells.</title>
        <authorList>
            <person name="Okada T."/>
            <person name="Watanabe K."/>
        </authorList>
    </citation>
    <scope>NUCLEOTIDE SEQUENCE [LARGE SCALE GENOMIC DNA]</scope>
</reference>
<comment type="caution">
    <text evidence="1">The sequence shown here is derived from an EMBL/GenBank/DDBJ whole genome shotgun (WGS) entry which is preliminary data.</text>
</comment>
<protein>
    <submittedName>
        <fullName evidence="1">Uncharacterized protein</fullName>
    </submittedName>
</protein>
<name>A0AAV3P0R5_LITER</name>
<evidence type="ECO:0000313" key="2">
    <source>
        <dbReference type="Proteomes" id="UP001454036"/>
    </source>
</evidence>
<organism evidence="1 2">
    <name type="scientific">Lithospermum erythrorhizon</name>
    <name type="common">Purple gromwell</name>
    <name type="synonym">Lithospermum officinale var. erythrorhizon</name>
    <dbReference type="NCBI Taxonomy" id="34254"/>
    <lineage>
        <taxon>Eukaryota</taxon>
        <taxon>Viridiplantae</taxon>
        <taxon>Streptophyta</taxon>
        <taxon>Embryophyta</taxon>
        <taxon>Tracheophyta</taxon>
        <taxon>Spermatophyta</taxon>
        <taxon>Magnoliopsida</taxon>
        <taxon>eudicotyledons</taxon>
        <taxon>Gunneridae</taxon>
        <taxon>Pentapetalae</taxon>
        <taxon>asterids</taxon>
        <taxon>lamiids</taxon>
        <taxon>Boraginales</taxon>
        <taxon>Boraginaceae</taxon>
        <taxon>Boraginoideae</taxon>
        <taxon>Lithospermeae</taxon>
        <taxon>Lithospermum</taxon>
    </lineage>
</organism>
<sequence length="189" mass="20907">MNQHYASQQKSSFAGCGEEMMMRRNSVVICPKPRRVSRFDGVLNDNARSRRWHVSQQQQQQQQQQQDWCDTQAANELFDIILTKGASGGVEQQTVSAVVTVDSPPPLFCGSPPSRVSNPLIQDARFVNGKVTPVSPRAISVHPGMVSPLTPTRNGGFMRENFGNNPIVRVEGFDCLDRDRRVGGIPTLA</sequence>
<dbReference type="PANTHER" id="PTHR33384">
    <property type="entry name" value="EXPRESSED PROTEIN"/>
    <property type="match status" value="1"/>
</dbReference>
<evidence type="ECO:0000313" key="1">
    <source>
        <dbReference type="EMBL" id="GAA0145240.1"/>
    </source>
</evidence>
<dbReference type="AlphaFoldDB" id="A0AAV3P0R5"/>
<dbReference type="EMBL" id="BAABME010000753">
    <property type="protein sequence ID" value="GAA0145240.1"/>
    <property type="molecule type" value="Genomic_DNA"/>
</dbReference>